<name>A0ABU1K8M9_9FLAO</name>
<protein>
    <submittedName>
        <fullName evidence="1">Imidazolonepropionase-like amidohydrolase</fullName>
    </submittedName>
</protein>
<evidence type="ECO:0000313" key="1">
    <source>
        <dbReference type="EMBL" id="MDR6301630.1"/>
    </source>
</evidence>
<dbReference type="EMBL" id="JAVDQA010000007">
    <property type="protein sequence ID" value="MDR6301630.1"/>
    <property type="molecule type" value="Genomic_DNA"/>
</dbReference>
<dbReference type="Gene3D" id="2.30.40.10">
    <property type="entry name" value="Urease, subunit C, domain 1"/>
    <property type="match status" value="1"/>
</dbReference>
<sequence length="423" mass="48365">MKKTLSITILLLAVFQVFSQNKKLLIKNVNVIPLHINQELNNKDVIIEDGIIREIREQIENDTIKYDLGVIDGSGKYLIPAFSDAHSHLPKKENLKSYFLMNLINGVTTLRSMRGEMWHLEIDKKDEFTPKLILSSPPISRRDTISETEANKMISNYKKSGFDFAKVLSIKDEQTFDYLVASAKSEDFHLAGHCPSNVGLLEVCQSSVFQSIEHLGGFFRLRSLDDINSAINLSITNNIYHCPTLDWYFTGQIPEDELRKRNGVEFLPTELVESWESKISAHYQKTTESEREVERKESKDKFQARLNYLKYIYRQGGMLLLSPDASGIYSIPGYGIHSEMKHYKNAGISNFEILKATSYNLSKMLSSQNEWGTIKVGAKSDMVLLNENPLENIENTETINGIIFKGKFYLKSELEDKLNAKKR</sequence>
<dbReference type="Gene3D" id="1.20.58.520">
    <property type="entry name" value="Amidohydrolase"/>
    <property type="match status" value="1"/>
</dbReference>
<dbReference type="Gene3D" id="3.40.50.10910">
    <property type="entry name" value="Amidohydrolase"/>
    <property type="match status" value="1"/>
</dbReference>
<dbReference type="PANTHER" id="PTHR43135">
    <property type="entry name" value="ALPHA-D-RIBOSE 1-METHYLPHOSPHONATE 5-TRIPHOSPHATE DIPHOSPHATASE"/>
    <property type="match status" value="1"/>
</dbReference>
<dbReference type="InterPro" id="IPR051781">
    <property type="entry name" value="Metallo-dep_Hydrolase"/>
</dbReference>
<dbReference type="SUPFAM" id="SSF51556">
    <property type="entry name" value="Metallo-dependent hydrolases"/>
    <property type="match status" value="1"/>
</dbReference>
<dbReference type="InterPro" id="IPR011059">
    <property type="entry name" value="Metal-dep_hydrolase_composite"/>
</dbReference>
<keyword evidence="2" id="KW-1185">Reference proteome</keyword>
<gene>
    <name evidence="1" type="ORF">GGR31_002300</name>
</gene>
<dbReference type="RefSeq" id="WP_309729216.1">
    <property type="nucleotide sequence ID" value="NZ_JAVDQA010000007.1"/>
</dbReference>
<dbReference type="Proteomes" id="UP001257659">
    <property type="component" value="Unassembled WGS sequence"/>
</dbReference>
<dbReference type="InterPro" id="IPR032466">
    <property type="entry name" value="Metal_Hydrolase"/>
</dbReference>
<dbReference type="SUPFAM" id="SSF51338">
    <property type="entry name" value="Composite domain of metallo-dependent hydrolases"/>
    <property type="match status" value="1"/>
</dbReference>
<evidence type="ECO:0000313" key="2">
    <source>
        <dbReference type="Proteomes" id="UP001257659"/>
    </source>
</evidence>
<reference evidence="1 2" key="1">
    <citation type="submission" date="2023-07" db="EMBL/GenBank/DDBJ databases">
        <title>Genomic Encyclopedia of Type Strains, Phase IV (KMG-IV): sequencing the most valuable type-strain genomes for metagenomic binning, comparative biology and taxonomic classification.</title>
        <authorList>
            <person name="Goeker M."/>
        </authorList>
    </citation>
    <scope>NUCLEOTIDE SEQUENCE [LARGE SCALE GENOMIC DNA]</scope>
    <source>
        <strain evidence="1 2">DSM 102814</strain>
    </source>
</reference>
<accession>A0ABU1K8M9</accession>
<organism evidence="1 2">
    <name type="scientific">Mesonia maritima</name>
    <dbReference type="NCBI Taxonomy" id="1793873"/>
    <lineage>
        <taxon>Bacteria</taxon>
        <taxon>Pseudomonadati</taxon>
        <taxon>Bacteroidota</taxon>
        <taxon>Flavobacteriia</taxon>
        <taxon>Flavobacteriales</taxon>
        <taxon>Flavobacteriaceae</taxon>
        <taxon>Mesonia</taxon>
    </lineage>
</organism>
<proteinExistence type="predicted"/>
<comment type="caution">
    <text evidence="1">The sequence shown here is derived from an EMBL/GenBank/DDBJ whole genome shotgun (WGS) entry which is preliminary data.</text>
</comment>
<dbReference type="PANTHER" id="PTHR43135:SF3">
    <property type="entry name" value="ALPHA-D-RIBOSE 1-METHYLPHOSPHONATE 5-TRIPHOSPHATE DIPHOSPHATASE"/>
    <property type="match status" value="1"/>
</dbReference>
<dbReference type="Gene3D" id="3.30.110.90">
    <property type="entry name" value="Amidohydrolase"/>
    <property type="match status" value="1"/>
</dbReference>